<evidence type="ECO:0000256" key="6">
    <source>
        <dbReference type="RuleBase" id="RU362042"/>
    </source>
</evidence>
<dbReference type="PANTHER" id="PTHR43390:SF1">
    <property type="entry name" value="CHLOROPLAST PROCESSING PEPTIDASE"/>
    <property type="match status" value="1"/>
</dbReference>
<dbReference type="InterPro" id="IPR036286">
    <property type="entry name" value="LexA/Signal_pep-like_sf"/>
</dbReference>
<dbReference type="PRINTS" id="PR00727">
    <property type="entry name" value="LEADERPTASE"/>
</dbReference>
<comment type="subcellular location">
    <subcellularLocation>
        <location evidence="6">Membrane</location>
        <topology evidence="6">Single-pass type II membrane protein</topology>
    </subcellularLocation>
</comment>
<reference evidence="8 9" key="1">
    <citation type="journal article" date="2024" name="Appl. Environ. Microbiol.">
        <title>Pontiella agarivorans sp. nov., a novel marine anaerobic bacterium capable of degrading macroalgal polysaccharides and fixing nitrogen.</title>
        <authorList>
            <person name="Liu N."/>
            <person name="Kivenson V."/>
            <person name="Peng X."/>
            <person name="Cui Z."/>
            <person name="Lankiewicz T.S."/>
            <person name="Gosselin K.M."/>
            <person name="English C.J."/>
            <person name="Blair E.M."/>
            <person name="O'Malley M.A."/>
            <person name="Valentine D.L."/>
        </authorList>
    </citation>
    <scope>NUCLEOTIDE SEQUENCE [LARGE SCALE GENOMIC DNA]</scope>
    <source>
        <strain evidence="8 9">NLcol2</strain>
    </source>
</reference>
<keyword evidence="9" id="KW-1185">Reference proteome</keyword>
<gene>
    <name evidence="8" type="primary">lepB</name>
    <name evidence="8" type="ORF">P9H32_12300</name>
</gene>
<dbReference type="RefSeq" id="WP_322609188.1">
    <property type="nucleotide sequence ID" value="NZ_JARVCO010000010.1"/>
</dbReference>
<feature type="domain" description="Peptidase S26" evidence="7">
    <location>
        <begin position="82"/>
        <end position="118"/>
    </location>
</feature>
<dbReference type="Pfam" id="PF10502">
    <property type="entry name" value="Peptidase_S26"/>
    <property type="match status" value="2"/>
</dbReference>
<dbReference type="EMBL" id="JARVCO010000010">
    <property type="protein sequence ID" value="MDZ8119404.1"/>
    <property type="molecule type" value="Genomic_DNA"/>
</dbReference>
<comment type="caution">
    <text evidence="8">The sequence shown here is derived from an EMBL/GenBank/DDBJ whole genome shotgun (WGS) entry which is preliminary data.</text>
</comment>
<proteinExistence type="inferred from homology"/>
<evidence type="ECO:0000256" key="5">
    <source>
        <dbReference type="ARBA" id="ARBA00022801"/>
    </source>
</evidence>
<comment type="similarity">
    <text evidence="2 6">Belongs to the peptidase S26 family.</text>
</comment>
<organism evidence="8 9">
    <name type="scientific">Pontiella agarivorans</name>
    <dbReference type="NCBI Taxonomy" id="3038953"/>
    <lineage>
        <taxon>Bacteria</taxon>
        <taxon>Pseudomonadati</taxon>
        <taxon>Kiritimatiellota</taxon>
        <taxon>Kiritimatiellia</taxon>
        <taxon>Kiritimatiellales</taxon>
        <taxon>Pontiellaceae</taxon>
        <taxon>Pontiella</taxon>
    </lineage>
</organism>
<comment type="catalytic activity">
    <reaction evidence="1 6">
        <text>Cleavage of hydrophobic, N-terminal signal or leader sequences from secreted and periplasmic proteins.</text>
        <dbReference type="EC" id="3.4.21.89"/>
    </reaction>
</comment>
<dbReference type="PANTHER" id="PTHR43390">
    <property type="entry name" value="SIGNAL PEPTIDASE I"/>
    <property type="match status" value="1"/>
</dbReference>
<dbReference type="CDD" id="cd06530">
    <property type="entry name" value="S26_SPase_I"/>
    <property type="match status" value="1"/>
</dbReference>
<sequence length="373" mass="42562">MIGYFAKRKLKKQLKEYLHMARHARHMREDIADPADLAALIEAEAVVLEIQKTGKGDVERAVQTLEEAANRVYPFARKTPMMEWTETLIVALGAAMAIRAFFFQPFKIPTGSMQPTLNGITVEQQAEPGLFDNPLTKFPKWLITGTSYKEIRAKASGRFMQRNVRGDRDKIIITIGGKEHKFPSYLQEELRRQIAERSAQQRTSEPYYNEGDVIVAAKVIAGDHILVNKMKYNWMKPERGDISVFSTRHLDHPQIRKDNFYIKRMVGLPGEKIQIQNHRLVADGEVVSEPPMFETIATDPKYSGGHSTTPGSRLETADDFIQLGEDEYLMMGDNTKPNMSLDGRFFGGVPRNDFQGPAIFVYWPFRDHWGVVR</sequence>
<feature type="domain" description="Peptidase S26" evidence="7">
    <location>
        <begin position="218"/>
        <end position="363"/>
    </location>
</feature>
<evidence type="ECO:0000313" key="8">
    <source>
        <dbReference type="EMBL" id="MDZ8119404.1"/>
    </source>
</evidence>
<dbReference type="NCBIfam" id="TIGR02227">
    <property type="entry name" value="sigpep_I_bact"/>
    <property type="match status" value="1"/>
</dbReference>
<name>A0ABU5MYY7_9BACT</name>
<dbReference type="InterPro" id="IPR019533">
    <property type="entry name" value="Peptidase_S26"/>
</dbReference>
<dbReference type="EC" id="3.4.21.89" evidence="3 6"/>
<dbReference type="InterPro" id="IPR019757">
    <property type="entry name" value="Pept_S26A_signal_pept_1_Lys-AS"/>
</dbReference>
<keyword evidence="6" id="KW-0645">Protease</keyword>
<evidence type="ECO:0000259" key="7">
    <source>
        <dbReference type="Pfam" id="PF10502"/>
    </source>
</evidence>
<dbReference type="Proteomes" id="UP001290861">
    <property type="component" value="Unassembled WGS sequence"/>
</dbReference>
<dbReference type="SUPFAM" id="SSF51306">
    <property type="entry name" value="LexA/Signal peptidase"/>
    <property type="match status" value="1"/>
</dbReference>
<evidence type="ECO:0000256" key="2">
    <source>
        <dbReference type="ARBA" id="ARBA00009370"/>
    </source>
</evidence>
<evidence type="ECO:0000256" key="3">
    <source>
        <dbReference type="ARBA" id="ARBA00013208"/>
    </source>
</evidence>
<protein>
    <recommendedName>
        <fullName evidence="4 6">Signal peptidase I</fullName>
        <ecNumber evidence="3 6">3.4.21.89</ecNumber>
    </recommendedName>
</protein>
<dbReference type="PROSITE" id="PS00760">
    <property type="entry name" value="SPASE_I_2"/>
    <property type="match status" value="1"/>
</dbReference>
<keyword evidence="5 6" id="KW-0378">Hydrolase</keyword>
<dbReference type="Gene3D" id="2.10.109.10">
    <property type="entry name" value="Umud Fragment, subunit A"/>
    <property type="match status" value="1"/>
</dbReference>
<evidence type="ECO:0000256" key="1">
    <source>
        <dbReference type="ARBA" id="ARBA00000677"/>
    </source>
</evidence>
<accession>A0ABU5MYY7</accession>
<evidence type="ECO:0000313" key="9">
    <source>
        <dbReference type="Proteomes" id="UP001290861"/>
    </source>
</evidence>
<evidence type="ECO:0000256" key="4">
    <source>
        <dbReference type="ARBA" id="ARBA00019232"/>
    </source>
</evidence>
<dbReference type="GO" id="GO:0009003">
    <property type="term" value="F:signal peptidase activity"/>
    <property type="evidence" value="ECO:0007669"/>
    <property type="project" value="UniProtKB-EC"/>
</dbReference>
<dbReference type="InterPro" id="IPR000223">
    <property type="entry name" value="Pept_S26A_signal_pept_1"/>
</dbReference>